<feature type="non-terminal residue" evidence="1">
    <location>
        <position position="1"/>
    </location>
</feature>
<protein>
    <recommendedName>
        <fullName evidence="3">DUF3447 domain-containing protein</fullName>
    </recommendedName>
</protein>
<dbReference type="InterPro" id="IPR036770">
    <property type="entry name" value="Ankyrin_rpt-contain_sf"/>
</dbReference>
<dbReference type="PANTHER" id="PTHR24159:SF5">
    <property type="entry name" value="ANK_REP_REGION DOMAIN-CONTAINING PROTEIN"/>
    <property type="match status" value="1"/>
</dbReference>
<proteinExistence type="predicted"/>
<name>A0ABR2IM55_9EUKA</name>
<gene>
    <name evidence="1" type="ORF">M9Y10_010935</name>
</gene>
<evidence type="ECO:0008006" key="3">
    <source>
        <dbReference type="Google" id="ProtNLM"/>
    </source>
</evidence>
<evidence type="ECO:0000313" key="1">
    <source>
        <dbReference type="EMBL" id="KAK8865390.1"/>
    </source>
</evidence>
<dbReference type="Proteomes" id="UP001470230">
    <property type="component" value="Unassembled WGS sequence"/>
</dbReference>
<sequence>EYIQKMKMLQDNLLQILDTNNDNYENFQDIIHKSKILENKYEFKSFLHLIFKISNHHHRTVDFFIKIEKIFQLFKYDITKFFSNSEIFQLFKSNKRVLLILFDSKIIEMNEYISKIITNQYIDLQYPQYFLPEIQSFNKKEPFQIEGELPENFYEKRKIGENDNYICQLIQKDSINEFVFYTNLNNYSLDSTINQSIFETNSFLLKNDKKVTLIEYAAFFGSIKIFLYLRNKVEVRQSIWQYAIHSDNAKIINQLELNNIEPTNQNYEECFKESIKCHHYSISDYIQNNYLQNENTNDTLICCLKYYNFFYLQNDFVNGSSFYFICKYDYLLLANIILNEFNIDINEKIILNNHFQ</sequence>
<evidence type="ECO:0000313" key="2">
    <source>
        <dbReference type="Proteomes" id="UP001470230"/>
    </source>
</evidence>
<dbReference type="EMBL" id="JAPFFF010000016">
    <property type="protein sequence ID" value="KAK8865390.1"/>
    <property type="molecule type" value="Genomic_DNA"/>
</dbReference>
<reference evidence="1 2" key="1">
    <citation type="submission" date="2024-04" db="EMBL/GenBank/DDBJ databases">
        <title>Tritrichomonas musculus Genome.</title>
        <authorList>
            <person name="Alves-Ferreira E."/>
            <person name="Grigg M."/>
            <person name="Lorenzi H."/>
            <person name="Galac M."/>
        </authorList>
    </citation>
    <scope>NUCLEOTIDE SEQUENCE [LARGE SCALE GENOMIC DNA]</scope>
    <source>
        <strain evidence="1 2">EAF2021</strain>
    </source>
</reference>
<dbReference type="SUPFAM" id="SSF48403">
    <property type="entry name" value="Ankyrin repeat"/>
    <property type="match status" value="1"/>
</dbReference>
<accession>A0ABR2IM55</accession>
<organism evidence="1 2">
    <name type="scientific">Tritrichomonas musculus</name>
    <dbReference type="NCBI Taxonomy" id="1915356"/>
    <lineage>
        <taxon>Eukaryota</taxon>
        <taxon>Metamonada</taxon>
        <taxon>Parabasalia</taxon>
        <taxon>Tritrichomonadida</taxon>
        <taxon>Tritrichomonadidae</taxon>
        <taxon>Tritrichomonas</taxon>
    </lineage>
</organism>
<dbReference type="PANTHER" id="PTHR24159">
    <property type="match status" value="1"/>
</dbReference>
<comment type="caution">
    <text evidence="1">The sequence shown here is derived from an EMBL/GenBank/DDBJ whole genome shotgun (WGS) entry which is preliminary data.</text>
</comment>
<keyword evidence="2" id="KW-1185">Reference proteome</keyword>